<protein>
    <submittedName>
        <fullName evidence="2">Uncharacterized protein</fullName>
    </submittedName>
</protein>
<feature type="compositionally biased region" description="Low complexity" evidence="1">
    <location>
        <begin position="201"/>
        <end position="219"/>
    </location>
</feature>
<evidence type="ECO:0000313" key="2">
    <source>
        <dbReference type="EMBL" id="EIW80798.1"/>
    </source>
</evidence>
<dbReference type="GeneID" id="19203323"/>
<feature type="region of interest" description="Disordered" evidence="1">
    <location>
        <begin position="165"/>
        <end position="219"/>
    </location>
</feature>
<accession>A0A5M3MNR5</accession>
<reference evidence="3" key="1">
    <citation type="journal article" date="2012" name="Science">
        <title>The Paleozoic origin of enzymatic lignin decomposition reconstructed from 31 fungal genomes.</title>
        <authorList>
            <person name="Floudas D."/>
            <person name="Binder M."/>
            <person name="Riley R."/>
            <person name="Barry K."/>
            <person name="Blanchette R.A."/>
            <person name="Henrissat B."/>
            <person name="Martinez A.T."/>
            <person name="Otillar R."/>
            <person name="Spatafora J.W."/>
            <person name="Yadav J.S."/>
            <person name="Aerts A."/>
            <person name="Benoit I."/>
            <person name="Boyd A."/>
            <person name="Carlson A."/>
            <person name="Copeland A."/>
            <person name="Coutinho P.M."/>
            <person name="de Vries R.P."/>
            <person name="Ferreira P."/>
            <person name="Findley K."/>
            <person name="Foster B."/>
            <person name="Gaskell J."/>
            <person name="Glotzer D."/>
            <person name="Gorecki P."/>
            <person name="Heitman J."/>
            <person name="Hesse C."/>
            <person name="Hori C."/>
            <person name="Igarashi K."/>
            <person name="Jurgens J.A."/>
            <person name="Kallen N."/>
            <person name="Kersten P."/>
            <person name="Kohler A."/>
            <person name="Kuees U."/>
            <person name="Kumar T.K.A."/>
            <person name="Kuo A."/>
            <person name="LaButti K."/>
            <person name="Larrondo L.F."/>
            <person name="Lindquist E."/>
            <person name="Ling A."/>
            <person name="Lombard V."/>
            <person name="Lucas S."/>
            <person name="Lundell T."/>
            <person name="Martin R."/>
            <person name="McLaughlin D.J."/>
            <person name="Morgenstern I."/>
            <person name="Morin E."/>
            <person name="Murat C."/>
            <person name="Nagy L.G."/>
            <person name="Nolan M."/>
            <person name="Ohm R.A."/>
            <person name="Patyshakuliyeva A."/>
            <person name="Rokas A."/>
            <person name="Ruiz-Duenas F.J."/>
            <person name="Sabat G."/>
            <person name="Salamov A."/>
            <person name="Samejima M."/>
            <person name="Schmutz J."/>
            <person name="Slot J.C."/>
            <person name="St John F."/>
            <person name="Stenlid J."/>
            <person name="Sun H."/>
            <person name="Sun S."/>
            <person name="Syed K."/>
            <person name="Tsang A."/>
            <person name="Wiebenga A."/>
            <person name="Young D."/>
            <person name="Pisabarro A."/>
            <person name="Eastwood D.C."/>
            <person name="Martin F."/>
            <person name="Cullen D."/>
            <person name="Grigoriev I.V."/>
            <person name="Hibbett D.S."/>
        </authorList>
    </citation>
    <scope>NUCLEOTIDE SEQUENCE [LARGE SCALE GENOMIC DNA]</scope>
    <source>
        <strain evidence="3">RWD-64-598 SS2</strain>
    </source>
</reference>
<keyword evidence="3" id="KW-1185">Reference proteome</keyword>
<dbReference type="RefSeq" id="XP_007769652.1">
    <property type="nucleotide sequence ID" value="XM_007771462.1"/>
</dbReference>
<comment type="caution">
    <text evidence="2">The sequence shown here is derived from an EMBL/GenBank/DDBJ whole genome shotgun (WGS) entry which is preliminary data.</text>
</comment>
<feature type="region of interest" description="Disordered" evidence="1">
    <location>
        <begin position="247"/>
        <end position="284"/>
    </location>
</feature>
<organism evidence="2 3">
    <name type="scientific">Coniophora puteana (strain RWD-64-598)</name>
    <name type="common">Brown rot fungus</name>
    <dbReference type="NCBI Taxonomy" id="741705"/>
    <lineage>
        <taxon>Eukaryota</taxon>
        <taxon>Fungi</taxon>
        <taxon>Dikarya</taxon>
        <taxon>Basidiomycota</taxon>
        <taxon>Agaricomycotina</taxon>
        <taxon>Agaricomycetes</taxon>
        <taxon>Agaricomycetidae</taxon>
        <taxon>Boletales</taxon>
        <taxon>Coniophorineae</taxon>
        <taxon>Coniophoraceae</taxon>
        <taxon>Coniophora</taxon>
    </lineage>
</organism>
<evidence type="ECO:0000313" key="3">
    <source>
        <dbReference type="Proteomes" id="UP000053558"/>
    </source>
</evidence>
<proteinExistence type="predicted"/>
<dbReference type="OrthoDB" id="3043484at2759"/>
<sequence>MPSNHCFVLRGDRTANGFIASRRDRPFIASSNRSPPFPLAIYYPDQEYNNALHIIQSVALSLHEPRPNGETAIAFIEALRERRELEGTSLYTKTGFYPVVYGKHVGVYFSWDDVEDEVNGRGRPRRFQHVRTIRDALVYMITKGASASVYDLLRHTNVPLPPCDIPPDISPARRNVSVASSSGRTTRHAPSRAESSHSHHLQQSLPSATSRHSTSHRSVAPLLPPVPLLPLPLPPVPLPPVPLPPVASGSALRKSKTKRPAPVTPVKMSASTSRQTPSNDPREDPAVQHVQEWLCSTTLSSPFSTLSSINTGSEDAPYCYRRTLAGIIDSVYDAAELEEQANMDPPTEDLLGSAAYCYFATHGFLPGAVWTAYNTFKVSWSKAHFIAELNSKGAAELEAAYMFDLLSGRWQEIDRLAEAGLDVEEEEEEH</sequence>
<feature type="compositionally biased region" description="Polar residues" evidence="1">
    <location>
        <begin position="269"/>
        <end position="279"/>
    </location>
</feature>
<gene>
    <name evidence="2" type="ORF">CONPUDRAFT_154796</name>
</gene>
<evidence type="ECO:0000256" key="1">
    <source>
        <dbReference type="SAM" id="MobiDB-lite"/>
    </source>
</evidence>
<dbReference type="AlphaFoldDB" id="A0A5M3MNR5"/>
<name>A0A5M3MNR5_CONPW</name>
<dbReference type="KEGG" id="cput:CONPUDRAFT_154796"/>
<dbReference type="EMBL" id="JH711579">
    <property type="protein sequence ID" value="EIW80798.1"/>
    <property type="molecule type" value="Genomic_DNA"/>
</dbReference>
<dbReference type="Proteomes" id="UP000053558">
    <property type="component" value="Unassembled WGS sequence"/>
</dbReference>